<evidence type="ECO:0000259" key="10">
    <source>
        <dbReference type="PROSITE" id="PS50112"/>
    </source>
</evidence>
<keyword evidence="7" id="KW-0175">Coiled coil</keyword>
<sequence>MPQKQVNVLIVDDRPENLLAMSSTLQSPEYRIVTAGSGEEALRCVLQEEFALILMDVQMPGLNGFETVQMIKSRERSRQIPVIFVTALSHAPEHILRGYEAGAIDFIFKPLQPAALQHKVEQFVKMYLDRMQLEEQKELISQRTEELEKAHRQLLLTTQELRRAEAMARVIGETAVNSFLTVDHRGSILAANPAVERMFGFKPEELSGLPVWRLLPDTEPLFGKGTAGIDESDIGVTTEKAAVRRDLSIFPAELQIGVACIGEQSIYVCAVHDITERKLQYMRLERAVEKRTQELREANMQLSREMLERSRISEELQTSYDRINCIVESITDAFYALDFEWNVLYMNGSGEKRLGVSLKEALGKSMLHFIPLEKEYCYALISKAIREQTSVQEEFYSLVTNSWIEARVFPWPQGVTLYIQDTTERRQMEKRMRDSQERFYKIFKASPSLMAIQSLADQSYLDANESWLRHSGYSFKQLLSGKADLKITVEPSEHGLHLVPYGFGDAVTDVKISYVTCSGEVRTGLMSTEIIESPEDPCVLTVITDITDRVELEREIARLDRLHMIGEMAAGIAHEIRNPMTTVRGFLQLMRTNKSTPPEEIIDVMVEELNRANGIITEFLALAKNKTTDRKRNHLNEIIEAIHPLIQAEAILSGKSLKLDLKPCPELELDEKEIRQMILNLALNGLEAMEAGGSLGIATSWDGTEVVLEISDEGAGMEPEVQDKLGTPFFTTKEQGTGLGLAVCFSIASRHQARLTWQTGPEGTVFNVRFSAGK</sequence>
<dbReference type="InterPro" id="IPR013656">
    <property type="entry name" value="PAS_4"/>
</dbReference>
<dbReference type="NCBIfam" id="TIGR00229">
    <property type="entry name" value="sensory_box"/>
    <property type="match status" value="3"/>
</dbReference>
<dbReference type="Pfam" id="PF00072">
    <property type="entry name" value="Response_reg"/>
    <property type="match status" value="1"/>
</dbReference>
<keyword evidence="5" id="KW-0902">Two-component regulatory system</keyword>
<keyword evidence="6" id="KW-0597">Phosphoprotein</keyword>
<feature type="modified residue" description="4-aspartylphosphate" evidence="6">
    <location>
        <position position="56"/>
    </location>
</feature>
<dbReference type="CDD" id="cd00130">
    <property type="entry name" value="PAS"/>
    <property type="match status" value="1"/>
</dbReference>
<dbReference type="GO" id="GO:0004673">
    <property type="term" value="F:protein histidine kinase activity"/>
    <property type="evidence" value="ECO:0007669"/>
    <property type="project" value="UniProtKB-EC"/>
</dbReference>
<comment type="caution">
    <text evidence="11">The sequence shown here is derived from an EMBL/GenBank/DDBJ whole genome shotgun (WGS) entry which is preliminary data.</text>
</comment>
<dbReference type="SMART" id="SM00448">
    <property type="entry name" value="REC"/>
    <property type="match status" value="1"/>
</dbReference>
<keyword evidence="2" id="KW-0547">Nucleotide-binding</keyword>
<dbReference type="Pfam" id="PF00512">
    <property type="entry name" value="HisKA"/>
    <property type="match status" value="1"/>
</dbReference>
<dbReference type="SMART" id="SM00091">
    <property type="entry name" value="PAS"/>
    <property type="match status" value="3"/>
</dbReference>
<dbReference type="InterPro" id="IPR001789">
    <property type="entry name" value="Sig_transdc_resp-reg_receiver"/>
</dbReference>
<evidence type="ECO:0000313" key="11">
    <source>
        <dbReference type="EMBL" id="CAG7653226.1"/>
    </source>
</evidence>
<gene>
    <name evidence="11" type="primary">rcsC_20</name>
    <name evidence="11" type="ORF">PAECIP111802_05432</name>
</gene>
<evidence type="ECO:0000256" key="5">
    <source>
        <dbReference type="ARBA" id="ARBA00023012"/>
    </source>
</evidence>
<organism evidence="11 12">
    <name type="scientific">Paenibacillus allorhizosphaerae</name>
    <dbReference type="NCBI Taxonomy" id="2849866"/>
    <lineage>
        <taxon>Bacteria</taxon>
        <taxon>Bacillati</taxon>
        <taxon>Bacillota</taxon>
        <taxon>Bacilli</taxon>
        <taxon>Bacillales</taxon>
        <taxon>Paenibacillaceae</taxon>
        <taxon>Paenibacillus</taxon>
    </lineage>
</organism>
<dbReference type="InterPro" id="IPR003661">
    <property type="entry name" value="HisK_dim/P_dom"/>
</dbReference>
<dbReference type="PROSITE" id="PS50112">
    <property type="entry name" value="PAS"/>
    <property type="match status" value="2"/>
</dbReference>
<dbReference type="PANTHER" id="PTHR43065">
    <property type="entry name" value="SENSOR HISTIDINE KINASE"/>
    <property type="match status" value="1"/>
</dbReference>
<accession>A0ABN7TRU4</accession>
<evidence type="ECO:0000256" key="1">
    <source>
        <dbReference type="ARBA" id="ARBA00022679"/>
    </source>
</evidence>
<keyword evidence="12" id="KW-1185">Reference proteome</keyword>
<evidence type="ECO:0000256" key="2">
    <source>
        <dbReference type="ARBA" id="ARBA00022741"/>
    </source>
</evidence>
<dbReference type="SMART" id="SM00387">
    <property type="entry name" value="HATPase_c"/>
    <property type="match status" value="1"/>
</dbReference>
<reference evidence="11 12" key="1">
    <citation type="submission" date="2021-06" db="EMBL/GenBank/DDBJ databases">
        <authorList>
            <person name="Criscuolo A."/>
        </authorList>
    </citation>
    <scope>NUCLEOTIDE SEQUENCE [LARGE SCALE GENOMIC DNA]</scope>
    <source>
        <strain evidence="12">CIP 111802</strain>
    </source>
</reference>
<feature type="domain" description="PAS" evidence="10">
    <location>
        <begin position="319"/>
        <end position="388"/>
    </location>
</feature>
<feature type="domain" description="PAS" evidence="10">
    <location>
        <begin position="164"/>
        <end position="208"/>
    </location>
</feature>
<feature type="coiled-coil region" evidence="7">
    <location>
        <begin position="130"/>
        <end position="167"/>
    </location>
</feature>
<dbReference type="InterPro" id="IPR000014">
    <property type="entry name" value="PAS"/>
</dbReference>
<keyword evidence="4" id="KW-0067">ATP-binding</keyword>
<evidence type="ECO:0000256" key="4">
    <source>
        <dbReference type="ARBA" id="ARBA00022840"/>
    </source>
</evidence>
<protein>
    <submittedName>
        <fullName evidence="11">Sensor histidine kinase RcsC</fullName>
        <ecNumber evidence="11">2.7.13.3</ecNumber>
    </submittedName>
</protein>
<name>A0ABN7TRU4_9BACL</name>
<dbReference type="Pfam" id="PF13426">
    <property type="entry name" value="PAS_9"/>
    <property type="match status" value="1"/>
</dbReference>
<dbReference type="Pfam" id="PF02518">
    <property type="entry name" value="HATPase_c"/>
    <property type="match status" value="1"/>
</dbReference>
<evidence type="ECO:0000256" key="7">
    <source>
        <dbReference type="SAM" id="Coils"/>
    </source>
</evidence>
<dbReference type="RefSeq" id="WP_218101643.1">
    <property type="nucleotide sequence ID" value="NZ_CAJVCE010000019.1"/>
</dbReference>
<dbReference type="InterPro" id="IPR003594">
    <property type="entry name" value="HATPase_dom"/>
</dbReference>
<evidence type="ECO:0000256" key="6">
    <source>
        <dbReference type="PROSITE-ProRule" id="PRU00169"/>
    </source>
</evidence>
<dbReference type="InterPro" id="IPR005467">
    <property type="entry name" value="His_kinase_dom"/>
</dbReference>
<evidence type="ECO:0000259" key="9">
    <source>
        <dbReference type="PROSITE" id="PS50110"/>
    </source>
</evidence>
<feature type="domain" description="Response regulatory" evidence="9">
    <location>
        <begin position="7"/>
        <end position="124"/>
    </location>
</feature>
<dbReference type="Proteomes" id="UP000730618">
    <property type="component" value="Unassembled WGS sequence"/>
</dbReference>
<evidence type="ECO:0000313" key="12">
    <source>
        <dbReference type="Proteomes" id="UP000730618"/>
    </source>
</evidence>
<dbReference type="PANTHER" id="PTHR43065:SF46">
    <property type="entry name" value="C4-DICARBOXYLATE TRANSPORT SENSOR PROTEIN DCTB"/>
    <property type="match status" value="1"/>
</dbReference>
<evidence type="ECO:0000259" key="8">
    <source>
        <dbReference type="PROSITE" id="PS50109"/>
    </source>
</evidence>
<dbReference type="Pfam" id="PF13188">
    <property type="entry name" value="PAS_8"/>
    <property type="match status" value="1"/>
</dbReference>
<dbReference type="EMBL" id="CAJVCE010000019">
    <property type="protein sequence ID" value="CAG7653226.1"/>
    <property type="molecule type" value="Genomic_DNA"/>
</dbReference>
<dbReference type="Pfam" id="PF08448">
    <property type="entry name" value="PAS_4"/>
    <property type="match status" value="1"/>
</dbReference>
<dbReference type="EC" id="2.7.13.3" evidence="11"/>
<evidence type="ECO:0000256" key="3">
    <source>
        <dbReference type="ARBA" id="ARBA00022777"/>
    </source>
</evidence>
<keyword evidence="3 11" id="KW-0418">Kinase</keyword>
<dbReference type="PROSITE" id="PS50110">
    <property type="entry name" value="RESPONSE_REGULATORY"/>
    <property type="match status" value="1"/>
</dbReference>
<proteinExistence type="predicted"/>
<dbReference type="PROSITE" id="PS50109">
    <property type="entry name" value="HIS_KIN"/>
    <property type="match status" value="1"/>
</dbReference>
<dbReference type="CDD" id="cd00082">
    <property type="entry name" value="HisKA"/>
    <property type="match status" value="1"/>
</dbReference>
<feature type="domain" description="Histidine kinase" evidence="8">
    <location>
        <begin position="571"/>
        <end position="774"/>
    </location>
</feature>
<dbReference type="SMART" id="SM00388">
    <property type="entry name" value="HisKA"/>
    <property type="match status" value="1"/>
</dbReference>
<keyword evidence="1 11" id="KW-0808">Transferase</keyword>